<organism evidence="2 5">
    <name type="scientific">Myxococcus fulvus</name>
    <dbReference type="NCBI Taxonomy" id="33"/>
    <lineage>
        <taxon>Bacteria</taxon>
        <taxon>Pseudomonadati</taxon>
        <taxon>Myxococcota</taxon>
        <taxon>Myxococcia</taxon>
        <taxon>Myxococcales</taxon>
        <taxon>Cystobacterineae</taxon>
        <taxon>Myxococcaceae</taxon>
        <taxon>Myxococcus</taxon>
    </lineage>
</organism>
<evidence type="ECO:0000313" key="4">
    <source>
        <dbReference type="Proteomes" id="UP000183760"/>
    </source>
</evidence>
<accession>A0A511T4X1</accession>
<keyword evidence="4" id="KW-1185">Reference proteome</keyword>
<evidence type="ECO:0008006" key="6">
    <source>
        <dbReference type="Google" id="ProtNLM"/>
    </source>
</evidence>
<dbReference type="STRING" id="1334629.MFUL124B02_16310"/>
<evidence type="ECO:0000313" key="5">
    <source>
        <dbReference type="Proteomes" id="UP000321514"/>
    </source>
</evidence>
<evidence type="ECO:0000313" key="2">
    <source>
        <dbReference type="EMBL" id="GEN08663.1"/>
    </source>
</evidence>
<dbReference type="RefSeq" id="WP_074957312.1">
    <property type="nucleotide sequence ID" value="NZ_BJXR01000030.1"/>
</dbReference>
<name>A0A511T4X1_MYXFU</name>
<evidence type="ECO:0000256" key="1">
    <source>
        <dbReference type="SAM" id="SignalP"/>
    </source>
</evidence>
<dbReference type="OrthoDB" id="5501399at2"/>
<evidence type="ECO:0000313" key="3">
    <source>
        <dbReference type="EMBL" id="SEU30109.1"/>
    </source>
</evidence>
<comment type="caution">
    <text evidence="2">The sequence shown here is derived from an EMBL/GenBank/DDBJ whole genome shotgun (WGS) entry which is preliminary data.</text>
</comment>
<dbReference type="EMBL" id="FOIB01000008">
    <property type="protein sequence ID" value="SEU30109.1"/>
    <property type="molecule type" value="Genomic_DNA"/>
</dbReference>
<reference evidence="3 4" key="1">
    <citation type="submission" date="2016-10" db="EMBL/GenBank/DDBJ databases">
        <authorList>
            <person name="Varghese N."/>
            <person name="Submissions S."/>
        </authorList>
    </citation>
    <scope>NUCLEOTIDE SEQUENCE [LARGE SCALE GENOMIC DNA]</scope>
    <source>
        <strain evidence="3 4">DSM 16525</strain>
    </source>
</reference>
<dbReference type="Proteomes" id="UP000183760">
    <property type="component" value="Unassembled WGS sequence"/>
</dbReference>
<feature type="chain" id="PRO_5022828531" description="Lipoprotein" evidence="1">
    <location>
        <begin position="23"/>
        <end position="359"/>
    </location>
</feature>
<protein>
    <recommendedName>
        <fullName evidence="6">Lipoprotein</fullName>
    </recommendedName>
</protein>
<gene>
    <name evidence="2" type="ORF">MFU01_37000</name>
    <name evidence="3" type="ORF">SAMN05443572_108295</name>
</gene>
<proteinExistence type="predicted"/>
<dbReference type="PROSITE" id="PS51257">
    <property type="entry name" value="PROKAR_LIPOPROTEIN"/>
    <property type="match status" value="1"/>
</dbReference>
<dbReference type="EMBL" id="BJXR01000030">
    <property type="protein sequence ID" value="GEN08663.1"/>
    <property type="molecule type" value="Genomic_DNA"/>
</dbReference>
<sequence length="359" mass="37428">MQLRKTLGAAALVATAVLASVAGCSGRDDDDNDTPDSGPGCTGACGDAGTPDAGPVDAGGDAGSAVCPDPVNGMGPIGNMRATGRRGDKAVLNGVVVTAVSNINRGSAGDYIARFWVVNPCFPKEGIYVDKFYTDIVKNYEPVVGDVLDITGFFRRFLPNGDDNVPSGRDAYRPVVKSDFQLNVSGSTGSLSITKRGTTTPPADFEAPAGFGNSEGGTTKPNPELAGARVHIPGPLTITNARPPAFRQYPDDPTNDNYVGFEVTGGVLVANYKTYQTCDLRVSADDGGTVTFPNGIRGVWDTFTNTPCLEGTTTTTDGGTRFTCNKYKDGVIPGTTNEFTHVLYPMNCDPDMVGTVAAP</sequence>
<feature type="signal peptide" evidence="1">
    <location>
        <begin position="1"/>
        <end position="22"/>
    </location>
</feature>
<dbReference type="Proteomes" id="UP000321514">
    <property type="component" value="Unassembled WGS sequence"/>
</dbReference>
<dbReference type="AlphaFoldDB" id="A0A511T4X1"/>
<keyword evidence="1" id="KW-0732">Signal</keyword>
<reference evidence="2 5" key="2">
    <citation type="submission" date="2019-07" db="EMBL/GenBank/DDBJ databases">
        <title>Whole genome shotgun sequence of Myxococcus fulvus NBRC 100333.</title>
        <authorList>
            <person name="Hosoyama A."/>
            <person name="Uohara A."/>
            <person name="Ohji S."/>
            <person name="Ichikawa N."/>
        </authorList>
    </citation>
    <scope>NUCLEOTIDE SEQUENCE [LARGE SCALE GENOMIC DNA]</scope>
    <source>
        <strain evidence="2 5">NBRC 100333</strain>
    </source>
</reference>